<dbReference type="SUPFAM" id="SSF56300">
    <property type="entry name" value="Metallo-dependent phosphatases"/>
    <property type="match status" value="1"/>
</dbReference>
<evidence type="ECO:0000313" key="1">
    <source>
        <dbReference type="EMBL" id="NSL88691.1"/>
    </source>
</evidence>
<dbReference type="GO" id="GO:0016787">
    <property type="term" value="F:hydrolase activity"/>
    <property type="evidence" value="ECO:0007669"/>
    <property type="project" value="InterPro"/>
</dbReference>
<keyword evidence="2" id="KW-1185">Reference proteome</keyword>
<dbReference type="InterPro" id="IPR004843">
    <property type="entry name" value="Calcineurin-like_PHP"/>
</dbReference>
<dbReference type="RefSeq" id="WP_127041441.1">
    <property type="nucleotide sequence ID" value="NZ_JAABOK010000002.1"/>
</dbReference>
<dbReference type="InterPro" id="IPR051918">
    <property type="entry name" value="STPP_CPPED1"/>
</dbReference>
<accession>A0A433WF48</accession>
<dbReference type="InterPro" id="IPR029052">
    <property type="entry name" value="Metallo-depent_PP-like"/>
</dbReference>
<dbReference type="AlphaFoldDB" id="A0A433WF48"/>
<dbReference type="PANTHER" id="PTHR43143:SF1">
    <property type="entry name" value="SERINE_THREONINE-PROTEIN PHOSPHATASE CPPED1"/>
    <property type="match status" value="1"/>
</dbReference>
<name>A0A433WF48_9BACT</name>
<organism evidence="1 2">
    <name type="scientific">Chitinophaga solisilvae</name>
    <dbReference type="NCBI Taxonomy" id="1233460"/>
    <lineage>
        <taxon>Bacteria</taxon>
        <taxon>Pseudomonadati</taxon>
        <taxon>Bacteroidota</taxon>
        <taxon>Chitinophagia</taxon>
        <taxon>Chitinophagales</taxon>
        <taxon>Chitinophagaceae</taxon>
        <taxon>Chitinophaga</taxon>
    </lineage>
</organism>
<dbReference type="OrthoDB" id="9816081at2"/>
<dbReference type="EMBL" id="RIAR02000001">
    <property type="protein sequence ID" value="NSL88691.1"/>
    <property type="molecule type" value="Genomic_DNA"/>
</dbReference>
<comment type="caution">
    <text evidence="1">The sequence shown here is derived from an EMBL/GenBank/DDBJ whole genome shotgun (WGS) entry which is preliminary data.</text>
</comment>
<gene>
    <name evidence="1" type="ORF">ECE50_017755</name>
</gene>
<dbReference type="PROSITE" id="PS51257">
    <property type="entry name" value="PROKAR_LIPOPROTEIN"/>
    <property type="match status" value="1"/>
</dbReference>
<reference evidence="1" key="1">
    <citation type="submission" date="2020-05" db="EMBL/GenBank/DDBJ databases">
        <title>Chitinophaga laudate sp. nov., isolated from a tropical peat swamp.</title>
        <authorList>
            <person name="Goh C.B.S."/>
            <person name="Lee M.S."/>
            <person name="Parimannan S."/>
            <person name="Pasbakhsh P."/>
            <person name="Yule C.M."/>
            <person name="Rajandas H."/>
            <person name="Loke S."/>
            <person name="Croft L."/>
            <person name="Tan J.B.L."/>
        </authorList>
    </citation>
    <scope>NUCLEOTIDE SEQUENCE</scope>
    <source>
        <strain evidence="1">Mgbs1</strain>
    </source>
</reference>
<sequence>MNRRNFLSGVSAAIVISACGRIAKAATAEHFGGKTIFRFAIGSDWHYGEPGTSYEQYYADLEKAFQAYDKVYPCSFFVLNGDVIHNDPQLLTPAAAMFRKLHPRVFTTRGNHDMVTPEAWQQAWGFPLNHDVMIDNQVILLGDTATQTGKYVSPDVPWFTEKLEQYKDAANIFIFVHITPVKWTKHGIDAPEFQALIKKYPNVRAVFNGHDHDEDGVKILDQKIPFLFDSHVGGSWGTPYHGFRVVELKADGTMLSFVMNPYTKQGEQTFARRAAHK</sequence>
<dbReference type="Proteomes" id="UP000281028">
    <property type="component" value="Unassembled WGS sequence"/>
</dbReference>
<protein>
    <submittedName>
        <fullName evidence="1">Metallophosphoesterase</fullName>
    </submittedName>
</protein>
<dbReference type="Gene3D" id="3.60.21.10">
    <property type="match status" value="1"/>
</dbReference>
<evidence type="ECO:0000313" key="2">
    <source>
        <dbReference type="Proteomes" id="UP000281028"/>
    </source>
</evidence>
<proteinExistence type="predicted"/>
<dbReference type="Pfam" id="PF00149">
    <property type="entry name" value="Metallophos"/>
    <property type="match status" value="1"/>
</dbReference>
<dbReference type="PANTHER" id="PTHR43143">
    <property type="entry name" value="METALLOPHOSPHOESTERASE, CALCINEURIN SUPERFAMILY"/>
    <property type="match status" value="1"/>
</dbReference>